<proteinExistence type="predicted"/>
<evidence type="ECO:0000313" key="4">
    <source>
        <dbReference type="Proteomes" id="UP001081283"/>
    </source>
</evidence>
<dbReference type="EMBL" id="JAOVZQ010000001">
    <property type="protein sequence ID" value="MCY0095267.1"/>
    <property type="molecule type" value="Genomic_DNA"/>
</dbReference>
<dbReference type="Proteomes" id="UP001081283">
    <property type="component" value="Unassembled WGS sequence"/>
</dbReference>
<protein>
    <submittedName>
        <fullName evidence="3">PRC-barrel domain-containing protein</fullName>
    </submittedName>
</protein>
<dbReference type="PANTHER" id="PTHR36505">
    <property type="entry name" value="BLR1072 PROTEIN"/>
    <property type="match status" value="1"/>
</dbReference>
<organism evidence="3 4">
    <name type="scientific">Hoeflea ulvae</name>
    <dbReference type="NCBI Taxonomy" id="2983764"/>
    <lineage>
        <taxon>Bacteria</taxon>
        <taxon>Pseudomonadati</taxon>
        <taxon>Pseudomonadota</taxon>
        <taxon>Alphaproteobacteria</taxon>
        <taxon>Hyphomicrobiales</taxon>
        <taxon>Rhizobiaceae</taxon>
        <taxon>Hoeflea</taxon>
    </lineage>
</organism>
<feature type="domain" description="PRC-barrel" evidence="2">
    <location>
        <begin position="82"/>
        <end position="156"/>
    </location>
</feature>
<reference evidence="3" key="1">
    <citation type="submission" date="2022-10" db="EMBL/GenBank/DDBJ databases">
        <title>Hoeflea sp. J2-29, isolated from marine algae.</title>
        <authorList>
            <person name="Kristyanto S."/>
            <person name="Kim J.M."/>
            <person name="Jeon C.O."/>
        </authorList>
    </citation>
    <scope>NUCLEOTIDE SEQUENCE</scope>
    <source>
        <strain evidence="3">J2-29</strain>
    </source>
</reference>
<keyword evidence="1" id="KW-0732">Signal</keyword>
<dbReference type="PANTHER" id="PTHR36505:SF1">
    <property type="entry name" value="BLR1072 PROTEIN"/>
    <property type="match status" value="1"/>
</dbReference>
<comment type="caution">
    <text evidence="3">The sequence shown here is derived from an EMBL/GenBank/DDBJ whole genome shotgun (WGS) entry which is preliminary data.</text>
</comment>
<evidence type="ECO:0000259" key="2">
    <source>
        <dbReference type="Pfam" id="PF05239"/>
    </source>
</evidence>
<dbReference type="Gene3D" id="2.30.30.240">
    <property type="entry name" value="PRC-barrel domain"/>
    <property type="match status" value="2"/>
</dbReference>
<dbReference type="InterPro" id="IPR027275">
    <property type="entry name" value="PRC-brl_dom"/>
</dbReference>
<dbReference type="Pfam" id="PF05239">
    <property type="entry name" value="PRC"/>
    <property type="match status" value="2"/>
</dbReference>
<name>A0ABT3YI23_9HYPH</name>
<dbReference type="InterPro" id="IPR011033">
    <property type="entry name" value="PRC_barrel-like_sf"/>
</dbReference>
<keyword evidence="4" id="KW-1185">Reference proteome</keyword>
<dbReference type="RefSeq" id="WP_267613156.1">
    <property type="nucleotide sequence ID" value="NZ_JAOVZQ010000001.1"/>
</dbReference>
<dbReference type="SUPFAM" id="SSF50346">
    <property type="entry name" value="PRC-barrel domain"/>
    <property type="match status" value="2"/>
</dbReference>
<feature type="signal peptide" evidence="1">
    <location>
        <begin position="1"/>
        <end position="21"/>
    </location>
</feature>
<gene>
    <name evidence="3" type="ORF">OEG82_14730</name>
</gene>
<evidence type="ECO:0000256" key="1">
    <source>
        <dbReference type="SAM" id="SignalP"/>
    </source>
</evidence>
<evidence type="ECO:0000313" key="3">
    <source>
        <dbReference type="EMBL" id="MCY0095267.1"/>
    </source>
</evidence>
<accession>A0ABT3YI23</accession>
<feature type="chain" id="PRO_5047294460" evidence="1">
    <location>
        <begin position="22"/>
        <end position="356"/>
    </location>
</feature>
<sequence>MIKTLLASTALTALVATSAFAASHTSATDTNAAATTTTETNAAATTDTNAAATTDTNAATTATSDTADMAHSNVTQHGATLASDLIGSAVYGSSAEDADMIGDVNDVVISPEGEVASVIIGVGGFLGIGEKDVEVEYGAIEWADRDGDRWLVANMTREQLEAAPAFDRTLIYDEARSEPEGVDTTQNMAADNTQPMATDNNQAAVPAAPADNTAADTTAERVENGESAVAEAEEKTMTIDRMSMTAVTVGDISADDLIGRTVYGANDENIGEIGDVLLSADNQIDGFVLDVGGFLGMGEKEVAVSPENLDIRADADGNLTVFTPFTQEQLEGQPEYNEDTWETDRDSVIMIAPTAG</sequence>
<feature type="domain" description="PRC-barrel" evidence="2">
    <location>
        <begin position="252"/>
        <end position="314"/>
    </location>
</feature>